<dbReference type="EMBL" id="HAEH01010048">
    <property type="protein sequence ID" value="SBR88727.1"/>
    <property type="molecule type" value="Transcribed_RNA"/>
</dbReference>
<evidence type="ECO:0000313" key="1">
    <source>
        <dbReference type="EMBL" id="SBR88727.1"/>
    </source>
</evidence>
<name>A0A1A8Q660_9TELE</name>
<feature type="non-terminal residue" evidence="1">
    <location>
        <position position="72"/>
    </location>
</feature>
<protein>
    <submittedName>
        <fullName evidence="1">Uncharacterized protein</fullName>
    </submittedName>
</protein>
<proteinExistence type="predicted"/>
<organism evidence="1">
    <name type="scientific">Nothobranchius rachovii</name>
    <name type="common">bluefin notho</name>
    <dbReference type="NCBI Taxonomy" id="451742"/>
    <lineage>
        <taxon>Eukaryota</taxon>
        <taxon>Metazoa</taxon>
        <taxon>Chordata</taxon>
        <taxon>Craniata</taxon>
        <taxon>Vertebrata</taxon>
        <taxon>Euteleostomi</taxon>
        <taxon>Actinopterygii</taxon>
        <taxon>Neopterygii</taxon>
        <taxon>Teleostei</taxon>
        <taxon>Neoteleostei</taxon>
        <taxon>Acanthomorphata</taxon>
        <taxon>Ovalentaria</taxon>
        <taxon>Atherinomorphae</taxon>
        <taxon>Cyprinodontiformes</taxon>
        <taxon>Nothobranchiidae</taxon>
        <taxon>Nothobranchius</taxon>
    </lineage>
</organism>
<dbReference type="AlphaFoldDB" id="A0A1A8Q660"/>
<reference evidence="1" key="2">
    <citation type="submission" date="2016-06" db="EMBL/GenBank/DDBJ databases">
        <title>The genome of a short-lived fish provides insights into sex chromosome evolution and the genetic control of aging.</title>
        <authorList>
            <person name="Reichwald K."/>
            <person name="Felder M."/>
            <person name="Petzold A."/>
            <person name="Koch P."/>
            <person name="Groth M."/>
            <person name="Platzer M."/>
        </authorList>
    </citation>
    <scope>NUCLEOTIDE SEQUENCE</scope>
    <source>
        <tissue evidence="1">Brain</tissue>
    </source>
</reference>
<reference evidence="1" key="1">
    <citation type="submission" date="2016-05" db="EMBL/GenBank/DDBJ databases">
        <authorList>
            <person name="Lavstsen T."/>
            <person name="Jespersen J.S."/>
        </authorList>
    </citation>
    <scope>NUCLEOTIDE SEQUENCE</scope>
    <source>
        <tissue evidence="1">Brain</tissue>
    </source>
</reference>
<gene>
    <name evidence="1" type="primary">Nfu_g_1_009111</name>
</gene>
<sequence length="72" mass="8003">VSALMSQHLDSVATDSPAFNSPLMDFNSEILISYWPRSTGKGQIICWSNAGHPVPYLQSLMFTCRSTGKRRV</sequence>
<accession>A0A1A8Q660</accession>
<feature type="non-terminal residue" evidence="1">
    <location>
        <position position="1"/>
    </location>
</feature>